<keyword evidence="2" id="KW-1185">Reference proteome</keyword>
<dbReference type="EMBL" id="BGZK01000174">
    <property type="protein sequence ID" value="GBP26007.1"/>
    <property type="molecule type" value="Genomic_DNA"/>
</dbReference>
<dbReference type="AlphaFoldDB" id="A0A4C1UIT5"/>
<evidence type="ECO:0000313" key="1">
    <source>
        <dbReference type="EMBL" id="GBP26007.1"/>
    </source>
</evidence>
<comment type="caution">
    <text evidence="1">The sequence shown here is derived from an EMBL/GenBank/DDBJ whole genome shotgun (WGS) entry which is preliminary data.</text>
</comment>
<gene>
    <name evidence="1" type="ORF">EVAR_84567_1</name>
</gene>
<accession>A0A4C1UIT5</accession>
<organism evidence="1 2">
    <name type="scientific">Eumeta variegata</name>
    <name type="common">Bagworm moth</name>
    <name type="synonym">Eumeta japonica</name>
    <dbReference type="NCBI Taxonomy" id="151549"/>
    <lineage>
        <taxon>Eukaryota</taxon>
        <taxon>Metazoa</taxon>
        <taxon>Ecdysozoa</taxon>
        <taxon>Arthropoda</taxon>
        <taxon>Hexapoda</taxon>
        <taxon>Insecta</taxon>
        <taxon>Pterygota</taxon>
        <taxon>Neoptera</taxon>
        <taxon>Endopterygota</taxon>
        <taxon>Lepidoptera</taxon>
        <taxon>Glossata</taxon>
        <taxon>Ditrysia</taxon>
        <taxon>Tineoidea</taxon>
        <taxon>Psychidae</taxon>
        <taxon>Oiketicinae</taxon>
        <taxon>Eumeta</taxon>
    </lineage>
</organism>
<sequence>MYLYDAEESAIAAATSAMTEVSGCEALSHHRPCYRLYWRARTPPTPSPPGRPFLASEASECDRTAVAVDRNLALRMPTKIVIHRPSQIKSIRRENVNKIK</sequence>
<reference evidence="1 2" key="1">
    <citation type="journal article" date="2019" name="Commun. Biol.">
        <title>The bagworm genome reveals a unique fibroin gene that provides high tensile strength.</title>
        <authorList>
            <person name="Kono N."/>
            <person name="Nakamura H."/>
            <person name="Ohtoshi R."/>
            <person name="Tomita M."/>
            <person name="Numata K."/>
            <person name="Arakawa K."/>
        </authorList>
    </citation>
    <scope>NUCLEOTIDE SEQUENCE [LARGE SCALE GENOMIC DNA]</scope>
</reference>
<evidence type="ECO:0000313" key="2">
    <source>
        <dbReference type="Proteomes" id="UP000299102"/>
    </source>
</evidence>
<name>A0A4C1UIT5_EUMVA</name>
<protein>
    <submittedName>
        <fullName evidence="1">Uncharacterized protein</fullName>
    </submittedName>
</protein>
<dbReference type="Proteomes" id="UP000299102">
    <property type="component" value="Unassembled WGS sequence"/>
</dbReference>
<proteinExistence type="predicted"/>